<evidence type="ECO:0000256" key="9">
    <source>
        <dbReference type="PIRSR" id="PIRSR000294-2"/>
    </source>
</evidence>
<feature type="binding site" description="covalent" evidence="8">
    <location>
        <position position="241"/>
    </location>
    <ligand>
        <name>heme c</name>
        <dbReference type="ChEBI" id="CHEBI:61717"/>
        <label>2</label>
    </ligand>
</feature>
<evidence type="ECO:0000256" key="6">
    <source>
        <dbReference type="ARBA" id="ARBA00023002"/>
    </source>
</evidence>
<dbReference type="PROSITE" id="PS51257">
    <property type="entry name" value="PROKAR_LIPOPROTEIN"/>
    <property type="match status" value="1"/>
</dbReference>
<keyword evidence="4" id="KW-0732">Signal</keyword>
<reference evidence="11" key="1">
    <citation type="submission" date="2017-02" db="EMBL/GenBank/DDBJ databases">
        <title>Draft Genome Sequence of the Salt Water Bacterium Oceanospirillum linum ATCC 11336.</title>
        <authorList>
            <person name="Trachtenberg A.M."/>
            <person name="Carney J.G."/>
            <person name="Linnane J.D."/>
            <person name="Rheaume B.A."/>
            <person name="Pitts N.L."/>
            <person name="Mykles D.L."/>
            <person name="Maclea K.S."/>
        </authorList>
    </citation>
    <scope>NUCLEOTIDE SEQUENCE [LARGE SCALE GENOMIC DNA]</scope>
    <source>
        <strain evidence="11">ATCC 11336</strain>
    </source>
</reference>
<feature type="binding site" description="covalent" evidence="8">
    <location>
        <position position="80"/>
    </location>
    <ligand>
        <name>heme c</name>
        <dbReference type="ChEBI" id="CHEBI:61717"/>
        <label>1</label>
    </ligand>
</feature>
<dbReference type="InterPro" id="IPR036909">
    <property type="entry name" value="Cyt_c-like_dom_sf"/>
</dbReference>
<organism evidence="11 12">
    <name type="scientific">Oceanospirillum linum</name>
    <dbReference type="NCBI Taxonomy" id="966"/>
    <lineage>
        <taxon>Bacteria</taxon>
        <taxon>Pseudomonadati</taxon>
        <taxon>Pseudomonadota</taxon>
        <taxon>Gammaproteobacteria</taxon>
        <taxon>Oceanospirillales</taxon>
        <taxon>Oceanospirillaceae</taxon>
        <taxon>Oceanospirillum</taxon>
    </lineage>
</organism>
<dbReference type="EMBL" id="MTSD02000001">
    <property type="protein sequence ID" value="OOV88979.1"/>
    <property type="molecule type" value="Genomic_DNA"/>
</dbReference>
<accession>A0A1T1HGJ3</accession>
<feature type="binding site" description="axial binding residue" evidence="9">
    <location>
        <position position="84"/>
    </location>
    <ligand>
        <name>heme c</name>
        <dbReference type="ChEBI" id="CHEBI:61717"/>
        <label>1</label>
    </ligand>
    <ligandPart>
        <name>Fe</name>
        <dbReference type="ChEBI" id="CHEBI:18248"/>
    </ligandPart>
</feature>
<dbReference type="GO" id="GO:0004130">
    <property type="term" value="F:cytochrome-c peroxidase activity"/>
    <property type="evidence" value="ECO:0007669"/>
    <property type="project" value="TreeGrafter"/>
</dbReference>
<evidence type="ECO:0000256" key="8">
    <source>
        <dbReference type="PIRSR" id="PIRSR000294-1"/>
    </source>
</evidence>
<evidence type="ECO:0000259" key="10">
    <source>
        <dbReference type="PROSITE" id="PS51007"/>
    </source>
</evidence>
<dbReference type="STRING" id="966.BTA35_0204880"/>
<dbReference type="Proteomes" id="UP000190064">
    <property type="component" value="Unassembled WGS sequence"/>
</dbReference>
<dbReference type="GO" id="GO:0009055">
    <property type="term" value="F:electron transfer activity"/>
    <property type="evidence" value="ECO:0007669"/>
    <property type="project" value="InterPro"/>
</dbReference>
<dbReference type="Gene3D" id="1.10.760.10">
    <property type="entry name" value="Cytochrome c-like domain"/>
    <property type="match status" value="2"/>
</dbReference>
<evidence type="ECO:0000256" key="5">
    <source>
        <dbReference type="ARBA" id="ARBA00022764"/>
    </source>
</evidence>
<keyword evidence="6" id="KW-0560">Oxidoreductase</keyword>
<dbReference type="GO" id="GO:0046872">
    <property type="term" value="F:metal ion binding"/>
    <property type="evidence" value="ECO:0007669"/>
    <property type="project" value="UniProtKB-KW"/>
</dbReference>
<evidence type="ECO:0000313" key="11">
    <source>
        <dbReference type="EMBL" id="OOV88979.1"/>
    </source>
</evidence>
<evidence type="ECO:0000256" key="1">
    <source>
        <dbReference type="ARBA" id="ARBA00004418"/>
    </source>
</evidence>
<protein>
    <submittedName>
        <fullName evidence="11">Di-heme enzyme</fullName>
    </submittedName>
</protein>
<dbReference type="PIRSF" id="PIRSF000294">
    <property type="entry name" value="Cytochrome-c_peroxidase"/>
    <property type="match status" value="1"/>
</dbReference>
<evidence type="ECO:0000256" key="2">
    <source>
        <dbReference type="ARBA" id="ARBA00022617"/>
    </source>
</evidence>
<dbReference type="NCBIfam" id="TIGR04039">
    <property type="entry name" value="MXAN_0977_Heme2"/>
    <property type="match status" value="1"/>
</dbReference>
<keyword evidence="12" id="KW-1185">Reference proteome</keyword>
<dbReference type="GO" id="GO:0020037">
    <property type="term" value="F:heme binding"/>
    <property type="evidence" value="ECO:0007669"/>
    <property type="project" value="InterPro"/>
</dbReference>
<feature type="binding site" description="covalent" evidence="8">
    <location>
        <position position="83"/>
    </location>
    <ligand>
        <name>heme c</name>
        <dbReference type="ChEBI" id="CHEBI:61717"/>
        <label>1</label>
    </ligand>
</feature>
<dbReference type="SUPFAM" id="SSF46626">
    <property type="entry name" value="Cytochrome c"/>
    <property type="match status" value="2"/>
</dbReference>
<dbReference type="InterPro" id="IPR026259">
    <property type="entry name" value="MauG/Cytc_peroxidase"/>
</dbReference>
<dbReference type="Pfam" id="PF03150">
    <property type="entry name" value="CCP_MauG"/>
    <property type="match status" value="1"/>
</dbReference>
<evidence type="ECO:0000256" key="3">
    <source>
        <dbReference type="ARBA" id="ARBA00022723"/>
    </source>
</evidence>
<comment type="caution">
    <text evidence="11">The sequence shown here is derived from an EMBL/GenBank/DDBJ whole genome shotgun (WGS) entry which is preliminary data.</text>
</comment>
<dbReference type="PANTHER" id="PTHR30600:SF14">
    <property type="entry name" value="CYTOCHROME C PEROXIDASE"/>
    <property type="match status" value="1"/>
</dbReference>
<dbReference type="InterPro" id="IPR004852">
    <property type="entry name" value="Di-haem_cyt_c_peroxidsae"/>
</dbReference>
<keyword evidence="3 9" id="KW-0479">Metal-binding</keyword>
<feature type="binding site" description="axial binding residue" evidence="9">
    <location>
        <position position="242"/>
    </location>
    <ligand>
        <name>heme c</name>
        <dbReference type="ChEBI" id="CHEBI:61717"/>
        <label>2</label>
    </ligand>
    <ligandPart>
        <name>Fe</name>
        <dbReference type="ChEBI" id="CHEBI:18248"/>
    </ligandPart>
</feature>
<dbReference type="InterPro" id="IPR009056">
    <property type="entry name" value="Cyt_c-like_dom"/>
</dbReference>
<evidence type="ECO:0000313" key="12">
    <source>
        <dbReference type="Proteomes" id="UP000190064"/>
    </source>
</evidence>
<evidence type="ECO:0000256" key="7">
    <source>
        <dbReference type="ARBA" id="ARBA00023004"/>
    </source>
</evidence>
<keyword evidence="5" id="KW-0574">Periplasm</keyword>
<comment type="PTM">
    <text evidence="8">Binds 2 heme groups per subunit.</text>
</comment>
<dbReference type="AlphaFoldDB" id="A0A1T1HGJ3"/>
<dbReference type="GO" id="GO:0042597">
    <property type="term" value="C:periplasmic space"/>
    <property type="evidence" value="ECO:0007669"/>
    <property type="project" value="UniProtKB-SubCell"/>
</dbReference>
<dbReference type="InterPro" id="IPR051395">
    <property type="entry name" value="Cytochrome_c_Peroxidase/MauG"/>
</dbReference>
<comment type="cofactor">
    <cofactor evidence="8">
        <name>heme</name>
        <dbReference type="ChEBI" id="CHEBI:30413"/>
    </cofactor>
    <text evidence="8">Binds 2 heme groups.</text>
</comment>
<feature type="binding site" description="covalent" evidence="8">
    <location>
        <position position="238"/>
    </location>
    <ligand>
        <name>heme c</name>
        <dbReference type="ChEBI" id="CHEBI:61717"/>
        <label>2</label>
    </ligand>
</feature>
<feature type="domain" description="Cytochrome c" evidence="10">
    <location>
        <begin position="222"/>
        <end position="376"/>
    </location>
</feature>
<sequence>MKKGWLTPLLFSLAALTGCGDSDWQHEEFSTGNSAFDFRIPTNTPAPFVPEDNPMTPEKVELGRHLFFDTRLSGNQTQSCGSCHLQELGFADGIALPTGSTGERLDRNSQGLLNVAYNSTFTWGNHSLTSLADQHSVPLFAEFPVELGVNDSNKEEILLRLSQDTTYQQLFAAAYPDSNPENGSDINFQQISQSLASFIRSMVSFNTPYDRYEQGDSNALTDSQKRGMDLFFSERTECFHCHGGFNFSQSTRHSKTVFFEAPFFNNGLYNLDGNGSYPVGNQGLFELTGKAEDKGKFRPVSLRNIEVTAPYMHDGSIETLEEVIEHYAAGGRAPTTINGQATGDGRQNPNKSGFVGGFELTAQEKQDLINFLKSLTDDSFNKDERFANPHS</sequence>
<dbReference type="PROSITE" id="PS51007">
    <property type="entry name" value="CYTC"/>
    <property type="match status" value="1"/>
</dbReference>
<keyword evidence="2 8" id="KW-0349">Heme</keyword>
<dbReference type="InterPro" id="IPR023929">
    <property type="entry name" value="MbnH-like"/>
</dbReference>
<keyword evidence="7 9" id="KW-0408">Iron</keyword>
<name>A0A1T1HGJ3_OCELI</name>
<dbReference type="PANTHER" id="PTHR30600">
    <property type="entry name" value="CYTOCHROME C PEROXIDASE-RELATED"/>
    <property type="match status" value="1"/>
</dbReference>
<proteinExistence type="predicted"/>
<evidence type="ECO:0000256" key="4">
    <source>
        <dbReference type="ARBA" id="ARBA00022729"/>
    </source>
</evidence>
<comment type="subcellular location">
    <subcellularLocation>
        <location evidence="1">Periplasm</location>
    </subcellularLocation>
</comment>
<gene>
    <name evidence="11" type="ORF">BTA35_0204880</name>
</gene>